<dbReference type="AlphaFoldDB" id="A0A835ASX8"/>
<dbReference type="OrthoDB" id="691879at2759"/>
<evidence type="ECO:0000313" key="3">
    <source>
        <dbReference type="Proteomes" id="UP000636709"/>
    </source>
</evidence>
<reference evidence="2" key="1">
    <citation type="submission" date="2020-07" db="EMBL/GenBank/DDBJ databases">
        <title>Genome sequence and genetic diversity analysis of an under-domesticated orphan crop, white fonio (Digitaria exilis).</title>
        <authorList>
            <person name="Bennetzen J.L."/>
            <person name="Chen S."/>
            <person name="Ma X."/>
            <person name="Wang X."/>
            <person name="Yssel A.E.J."/>
            <person name="Chaluvadi S.R."/>
            <person name="Johnson M."/>
            <person name="Gangashetty P."/>
            <person name="Hamidou F."/>
            <person name="Sanogo M.D."/>
            <person name="Zwaenepoel A."/>
            <person name="Wallace J."/>
            <person name="Van De Peer Y."/>
            <person name="Van Deynze A."/>
        </authorList>
    </citation>
    <scope>NUCLEOTIDE SEQUENCE</scope>
    <source>
        <tissue evidence="2">Leaves</tissue>
    </source>
</reference>
<proteinExistence type="predicted"/>
<feature type="region of interest" description="Disordered" evidence="1">
    <location>
        <begin position="26"/>
        <end position="50"/>
    </location>
</feature>
<name>A0A835ASX8_9POAL</name>
<comment type="caution">
    <text evidence="2">The sequence shown here is derived from an EMBL/GenBank/DDBJ whole genome shotgun (WGS) entry which is preliminary data.</text>
</comment>
<organism evidence="2 3">
    <name type="scientific">Digitaria exilis</name>
    <dbReference type="NCBI Taxonomy" id="1010633"/>
    <lineage>
        <taxon>Eukaryota</taxon>
        <taxon>Viridiplantae</taxon>
        <taxon>Streptophyta</taxon>
        <taxon>Embryophyta</taxon>
        <taxon>Tracheophyta</taxon>
        <taxon>Spermatophyta</taxon>
        <taxon>Magnoliopsida</taxon>
        <taxon>Liliopsida</taxon>
        <taxon>Poales</taxon>
        <taxon>Poaceae</taxon>
        <taxon>PACMAD clade</taxon>
        <taxon>Panicoideae</taxon>
        <taxon>Panicodae</taxon>
        <taxon>Paniceae</taxon>
        <taxon>Anthephorinae</taxon>
        <taxon>Digitaria</taxon>
    </lineage>
</organism>
<evidence type="ECO:0000313" key="2">
    <source>
        <dbReference type="EMBL" id="KAF8667404.1"/>
    </source>
</evidence>
<dbReference type="Proteomes" id="UP000636709">
    <property type="component" value="Unassembled WGS sequence"/>
</dbReference>
<dbReference type="EMBL" id="JACEFO010002300">
    <property type="protein sequence ID" value="KAF8667404.1"/>
    <property type="molecule type" value="Genomic_DNA"/>
</dbReference>
<evidence type="ECO:0000256" key="1">
    <source>
        <dbReference type="SAM" id="MobiDB-lite"/>
    </source>
</evidence>
<accession>A0A835ASX8</accession>
<sequence length="113" mass="12478">MLRSVHGFFCCWLSRPTELCCREGPDGGTGRLGRNPRKLLGAPPSSGRPLNGCSALEAWQLGGKSTRRSTSKDQQRSCSRSLLLLLPLLCQQRPMRLARGRGETELERLRDGA</sequence>
<gene>
    <name evidence="2" type="ORF">HU200_053087</name>
</gene>
<keyword evidence="3" id="KW-1185">Reference proteome</keyword>
<protein>
    <submittedName>
        <fullName evidence="2">Uncharacterized protein</fullName>
    </submittedName>
</protein>